<dbReference type="PANTHER" id="PTHR11061">
    <property type="entry name" value="RNA M5U METHYLTRANSFERASE"/>
    <property type="match status" value="1"/>
</dbReference>
<evidence type="ECO:0000256" key="7">
    <source>
        <dbReference type="PROSITE-ProRule" id="PRU10015"/>
    </source>
</evidence>
<protein>
    <submittedName>
        <fullName evidence="9">23S rRNA m(5)U-1939 methyltransferase</fullName>
    </submittedName>
</protein>
<keyword evidence="5" id="KW-0411">Iron-sulfur</keyword>
<comment type="similarity">
    <text evidence="6">Belongs to the class I-like SAM-binding methyltransferase superfamily. RNA M5U methyltransferase family.</text>
</comment>
<dbReference type="PROSITE" id="PS01231">
    <property type="entry name" value="TRMA_2"/>
    <property type="match status" value="1"/>
</dbReference>
<dbReference type="NCBIfam" id="TIGR00479">
    <property type="entry name" value="rumA"/>
    <property type="match status" value="1"/>
</dbReference>
<accession>A0A1M4Y5H3</accession>
<feature type="binding site" evidence="6">
    <location>
        <position position="386"/>
    </location>
    <ligand>
        <name>S-adenosyl-L-methionine</name>
        <dbReference type="ChEBI" id="CHEBI:59789"/>
    </ligand>
</feature>
<dbReference type="InterPro" id="IPR010280">
    <property type="entry name" value="U5_MeTrfase_fam"/>
</dbReference>
<dbReference type="CDD" id="cd02440">
    <property type="entry name" value="AdoMet_MTases"/>
    <property type="match status" value="1"/>
</dbReference>
<dbReference type="PANTHER" id="PTHR11061:SF30">
    <property type="entry name" value="TRNA (URACIL(54)-C(5))-METHYLTRANSFERASE"/>
    <property type="match status" value="1"/>
</dbReference>
<dbReference type="EMBL" id="FQVL01000006">
    <property type="protein sequence ID" value="SHF01011.1"/>
    <property type="molecule type" value="Genomic_DNA"/>
</dbReference>
<feature type="binding site" evidence="6">
    <location>
        <position position="317"/>
    </location>
    <ligand>
        <name>S-adenosyl-L-methionine</name>
        <dbReference type="ChEBI" id="CHEBI:59789"/>
    </ligand>
</feature>
<name>A0A1M4Y5H3_9BACL</name>
<dbReference type="PROSITE" id="PS50926">
    <property type="entry name" value="TRAM"/>
    <property type="match status" value="1"/>
</dbReference>
<evidence type="ECO:0000256" key="5">
    <source>
        <dbReference type="ARBA" id="ARBA00023014"/>
    </source>
</evidence>
<feature type="binding site" evidence="6">
    <location>
        <position position="288"/>
    </location>
    <ligand>
        <name>S-adenosyl-L-methionine</name>
        <dbReference type="ChEBI" id="CHEBI:59789"/>
    </ligand>
</feature>
<dbReference type="InterPro" id="IPR030391">
    <property type="entry name" value="MeTrfase_TrmA_CS"/>
</dbReference>
<evidence type="ECO:0000256" key="3">
    <source>
        <dbReference type="ARBA" id="ARBA00022679"/>
    </source>
</evidence>
<dbReference type="OrthoDB" id="9804590at2"/>
<keyword evidence="3 6" id="KW-0808">Transferase</keyword>
<dbReference type="PROSITE" id="PS51687">
    <property type="entry name" value="SAM_MT_RNA_M5U"/>
    <property type="match status" value="1"/>
</dbReference>
<evidence type="ECO:0000313" key="10">
    <source>
        <dbReference type="Proteomes" id="UP000184476"/>
    </source>
</evidence>
<dbReference type="SUPFAM" id="SSF53335">
    <property type="entry name" value="S-adenosyl-L-methionine-dependent methyltransferases"/>
    <property type="match status" value="1"/>
</dbReference>
<evidence type="ECO:0000256" key="6">
    <source>
        <dbReference type="PROSITE-ProRule" id="PRU01024"/>
    </source>
</evidence>
<proteinExistence type="inferred from homology"/>
<dbReference type="SUPFAM" id="SSF50249">
    <property type="entry name" value="Nucleic acid-binding proteins"/>
    <property type="match status" value="1"/>
</dbReference>
<keyword evidence="1" id="KW-0004">4Fe-4S</keyword>
<dbReference type="InterPro" id="IPR002792">
    <property type="entry name" value="TRAM_dom"/>
</dbReference>
<dbReference type="GO" id="GO:0070475">
    <property type="term" value="P:rRNA base methylation"/>
    <property type="evidence" value="ECO:0007669"/>
    <property type="project" value="TreeGrafter"/>
</dbReference>
<keyword evidence="1" id="KW-0479">Metal-binding</keyword>
<dbReference type="RefSeq" id="WP_073154895.1">
    <property type="nucleotide sequence ID" value="NZ_FQVL01000006.1"/>
</dbReference>
<keyword evidence="4 6" id="KW-0949">S-adenosyl-L-methionine</keyword>
<feature type="active site" evidence="7">
    <location>
        <position position="413"/>
    </location>
</feature>
<dbReference type="Pfam" id="PF05958">
    <property type="entry name" value="tRNA_U5-meth_tr"/>
    <property type="match status" value="1"/>
</dbReference>
<evidence type="ECO:0000313" key="9">
    <source>
        <dbReference type="EMBL" id="SHF01011.1"/>
    </source>
</evidence>
<dbReference type="Proteomes" id="UP000184476">
    <property type="component" value="Unassembled WGS sequence"/>
</dbReference>
<dbReference type="Pfam" id="PF01938">
    <property type="entry name" value="TRAM"/>
    <property type="match status" value="1"/>
</dbReference>
<dbReference type="GO" id="GO:0070041">
    <property type="term" value="F:rRNA (uridine-C5-)-methyltransferase activity"/>
    <property type="evidence" value="ECO:0007669"/>
    <property type="project" value="UniProtKB-ARBA"/>
</dbReference>
<dbReference type="Gene3D" id="2.40.50.140">
    <property type="entry name" value="Nucleic acid-binding proteins"/>
    <property type="match status" value="1"/>
</dbReference>
<dbReference type="InterPro" id="IPR012340">
    <property type="entry name" value="NA-bd_OB-fold"/>
</dbReference>
<dbReference type="STRING" id="112248.SAMN05444392_10657"/>
<dbReference type="InterPro" id="IPR030390">
    <property type="entry name" value="MeTrfase_TrmA_AS"/>
</dbReference>
<dbReference type="AlphaFoldDB" id="A0A1M4Y5H3"/>
<reference evidence="9 10" key="1">
    <citation type="submission" date="2016-11" db="EMBL/GenBank/DDBJ databases">
        <authorList>
            <person name="Jaros S."/>
            <person name="Januszkiewicz K."/>
            <person name="Wedrychowicz H."/>
        </authorList>
    </citation>
    <scope>NUCLEOTIDE SEQUENCE [LARGE SCALE GENOMIC DNA]</scope>
    <source>
        <strain evidence="9 10">DSM 44666</strain>
    </source>
</reference>
<evidence type="ECO:0000256" key="2">
    <source>
        <dbReference type="ARBA" id="ARBA00022603"/>
    </source>
</evidence>
<dbReference type="Gene3D" id="3.40.50.150">
    <property type="entry name" value="Vaccinia Virus protein VP39"/>
    <property type="match status" value="1"/>
</dbReference>
<evidence type="ECO:0000256" key="4">
    <source>
        <dbReference type="ARBA" id="ARBA00022691"/>
    </source>
</evidence>
<organism evidence="9 10">
    <name type="scientific">Seinonella peptonophila</name>
    <dbReference type="NCBI Taxonomy" id="112248"/>
    <lineage>
        <taxon>Bacteria</taxon>
        <taxon>Bacillati</taxon>
        <taxon>Bacillota</taxon>
        <taxon>Bacilli</taxon>
        <taxon>Bacillales</taxon>
        <taxon>Thermoactinomycetaceae</taxon>
        <taxon>Seinonella</taxon>
    </lineage>
</organism>
<keyword evidence="10" id="KW-1185">Reference proteome</keyword>
<keyword evidence="2 6" id="KW-0489">Methyltransferase</keyword>
<sequence length="460" mass="51365">MKQKPPVKAEEEIKLAITGFGNHGTGVGKYKDFAVFVPQAIPGEQVSVKINQVKKTYATGQLIQVLKPSPTRVKPACSIFAKCGGCQLQHIDYSAQLNLKRQSVIDAFERIAGISDVIVQPVKGMQEPWAYRNKVQVPISVDRGKLIAGFYEAGSHRIVPLEHCLIQPEESNVIFHTIQKLIKEANIPPYNEQKHAGLLRHVMIRRGTYSGEWMVVFVVNGKHLPNEDKLISHLTNDLPQVTSIILNENRKRTNVILGADNRVLYGEETIHDQIDDLTFSISPHSFFQVNPVQTEILYKQTREYAGLTGSEVVIDAYCGAGTISLYLARYARKVYGVEMVPAAIADAKRNAMLNHIDQVEFVCGKAEKVMGKWFDKGVEPDIIVVDPPRKGCDPALLHAASKMKPKRFIYVSCNPATLARDVALLTKLGFTLQEVQPIDMFPHTSHIETVCLMSRTENMK</sequence>
<dbReference type="FunFam" id="2.40.50.140:FF:000097">
    <property type="entry name" value="23S rRNA (uracil(1939)-C(5))-methyltransferase RlmD"/>
    <property type="match status" value="1"/>
</dbReference>
<dbReference type="PROSITE" id="PS01230">
    <property type="entry name" value="TRMA_1"/>
    <property type="match status" value="1"/>
</dbReference>
<evidence type="ECO:0000256" key="1">
    <source>
        <dbReference type="ARBA" id="ARBA00022485"/>
    </source>
</evidence>
<dbReference type="InterPro" id="IPR029063">
    <property type="entry name" value="SAM-dependent_MTases_sf"/>
</dbReference>
<feature type="binding site" evidence="6">
    <location>
        <position position="338"/>
    </location>
    <ligand>
        <name>S-adenosyl-L-methionine</name>
        <dbReference type="ChEBI" id="CHEBI:59789"/>
    </ligand>
</feature>
<dbReference type="FunFam" id="2.40.50.1070:FF:000003">
    <property type="entry name" value="23S rRNA (Uracil-5-)-methyltransferase RumA"/>
    <property type="match status" value="1"/>
</dbReference>
<keyword evidence="1" id="KW-0408">Iron</keyword>
<feature type="active site" description="Nucleophile" evidence="6">
    <location>
        <position position="413"/>
    </location>
</feature>
<evidence type="ECO:0000259" key="8">
    <source>
        <dbReference type="PROSITE" id="PS50926"/>
    </source>
</evidence>
<dbReference type="GO" id="GO:0051539">
    <property type="term" value="F:4 iron, 4 sulfur cluster binding"/>
    <property type="evidence" value="ECO:0007669"/>
    <property type="project" value="UniProtKB-KW"/>
</dbReference>
<dbReference type="FunFam" id="3.40.50.150:FF:000009">
    <property type="entry name" value="23S rRNA (Uracil(1939)-C(5))-methyltransferase RlmD"/>
    <property type="match status" value="1"/>
</dbReference>
<gene>
    <name evidence="9" type="ORF">SAMN05444392_10657</name>
</gene>
<feature type="domain" description="TRAM" evidence="8">
    <location>
        <begin position="6"/>
        <end position="64"/>
    </location>
</feature>
<dbReference type="Gene3D" id="2.40.50.1070">
    <property type="match status" value="1"/>
</dbReference>